<dbReference type="EMBL" id="LSDA01000145">
    <property type="protein sequence ID" value="KXB52872.1"/>
    <property type="molecule type" value="Genomic_DNA"/>
</dbReference>
<dbReference type="CDD" id="cd06259">
    <property type="entry name" value="YdcF-like"/>
    <property type="match status" value="1"/>
</dbReference>
<dbReference type="PANTHER" id="PTHR30336">
    <property type="entry name" value="INNER MEMBRANE PROTEIN, PROBABLE PERMEASE"/>
    <property type="match status" value="1"/>
</dbReference>
<feature type="transmembrane region" description="Helical" evidence="1">
    <location>
        <begin position="30"/>
        <end position="49"/>
    </location>
</feature>
<dbReference type="GO" id="GO:0000270">
    <property type="term" value="P:peptidoglycan metabolic process"/>
    <property type="evidence" value="ECO:0007669"/>
    <property type="project" value="TreeGrafter"/>
</dbReference>
<organism evidence="3 4">
    <name type="scientific">Lachnoanaerobaculum saburreum</name>
    <dbReference type="NCBI Taxonomy" id="467210"/>
    <lineage>
        <taxon>Bacteria</taxon>
        <taxon>Bacillati</taxon>
        <taxon>Bacillota</taxon>
        <taxon>Clostridia</taxon>
        <taxon>Lachnospirales</taxon>
        <taxon>Lachnospiraceae</taxon>
        <taxon>Lachnoanaerobaculum</taxon>
    </lineage>
</organism>
<keyword evidence="4" id="KW-1185">Reference proteome</keyword>
<feature type="transmembrane region" description="Helical" evidence="1">
    <location>
        <begin position="61"/>
        <end position="83"/>
    </location>
</feature>
<keyword evidence="1" id="KW-1133">Transmembrane helix</keyword>
<evidence type="ECO:0000313" key="3">
    <source>
        <dbReference type="EMBL" id="KXB52872.1"/>
    </source>
</evidence>
<reference evidence="4" key="1">
    <citation type="submission" date="2016-01" db="EMBL/GenBank/DDBJ databases">
        <authorList>
            <person name="Mitreva M."/>
            <person name="Pepin K.H."/>
            <person name="Mihindukulasuriya K.A."/>
            <person name="Fulton R."/>
            <person name="Fronick C."/>
            <person name="O'Laughlin M."/>
            <person name="Miner T."/>
            <person name="Herter B."/>
            <person name="Rosa B.A."/>
            <person name="Cordes M."/>
            <person name="Tomlinson C."/>
            <person name="Wollam A."/>
            <person name="Palsikar V.B."/>
            <person name="Mardis E.R."/>
            <person name="Wilson R.K."/>
        </authorList>
    </citation>
    <scope>NUCLEOTIDE SEQUENCE [LARGE SCALE GENOMIC DNA]</scope>
    <source>
        <strain evidence="4">DNF00896</strain>
    </source>
</reference>
<proteinExistence type="predicted"/>
<dbReference type="InterPro" id="IPR014729">
    <property type="entry name" value="Rossmann-like_a/b/a_fold"/>
</dbReference>
<dbReference type="Pfam" id="PF02698">
    <property type="entry name" value="DUF218"/>
    <property type="match status" value="1"/>
</dbReference>
<dbReference type="Gene3D" id="3.40.50.620">
    <property type="entry name" value="HUPs"/>
    <property type="match status" value="1"/>
</dbReference>
<sequence>MFAFILAVLCGIYGTIVISMTGFVELQSYIWYGFAFVFFALGKLIKFYLNKRIPLWSVVSVYTLATLGVLIFVITSIAISLSLPNNDEPGLDFLIVLGTKPDLEKKGSECKYRLDKAIEYIDNNPDTIIVISGGIGRDGKTESVVMADYLIQKGIDRNNILVETQSHNTRENLIYSKALIDKYSADIKRSTDITIINDMGPVLEVEDKPQTIGILTNDFHIFRSMQIAKKNGYTQVFPISARSNKVLYLHMLVRETFAIFKYKFFEYI</sequence>
<dbReference type="GO" id="GO:0043164">
    <property type="term" value="P:Gram-negative-bacterium-type cell wall biogenesis"/>
    <property type="evidence" value="ECO:0007669"/>
    <property type="project" value="TreeGrafter"/>
</dbReference>
<name>A0A133ZBS6_9FIRM</name>
<dbReference type="PANTHER" id="PTHR30336:SF4">
    <property type="entry name" value="ENVELOPE BIOGENESIS FACTOR ELYC"/>
    <property type="match status" value="1"/>
</dbReference>
<evidence type="ECO:0000259" key="2">
    <source>
        <dbReference type="Pfam" id="PF02698"/>
    </source>
</evidence>
<dbReference type="Proteomes" id="UP000070394">
    <property type="component" value="Unassembled WGS sequence"/>
</dbReference>
<gene>
    <name evidence="3" type="ORF">HMPREF1866_02790</name>
</gene>
<dbReference type="OrthoDB" id="9782395at2"/>
<comment type="caution">
    <text evidence="3">The sequence shown here is derived from an EMBL/GenBank/DDBJ whole genome shotgun (WGS) entry which is preliminary data.</text>
</comment>
<dbReference type="InterPro" id="IPR003848">
    <property type="entry name" value="DUF218"/>
</dbReference>
<evidence type="ECO:0000256" key="1">
    <source>
        <dbReference type="SAM" id="Phobius"/>
    </source>
</evidence>
<dbReference type="PATRIC" id="fig|467210.3.peg.2767"/>
<protein>
    <recommendedName>
        <fullName evidence="2">DUF218 domain-containing protein</fullName>
    </recommendedName>
</protein>
<dbReference type="InterPro" id="IPR051599">
    <property type="entry name" value="Cell_Envelope_Assoc"/>
</dbReference>
<evidence type="ECO:0000313" key="4">
    <source>
        <dbReference type="Proteomes" id="UP000070394"/>
    </source>
</evidence>
<dbReference type="STRING" id="467210.HMPREF1866_02790"/>
<keyword evidence="1" id="KW-0812">Transmembrane</keyword>
<accession>A0A133ZBS6</accession>
<dbReference type="RefSeq" id="WP_009446880.1">
    <property type="nucleotide sequence ID" value="NZ_KQ959850.1"/>
</dbReference>
<feature type="domain" description="DUF218" evidence="2">
    <location>
        <begin position="92"/>
        <end position="256"/>
    </location>
</feature>
<dbReference type="GO" id="GO:0005886">
    <property type="term" value="C:plasma membrane"/>
    <property type="evidence" value="ECO:0007669"/>
    <property type="project" value="TreeGrafter"/>
</dbReference>
<dbReference type="AlphaFoldDB" id="A0A133ZBS6"/>
<keyword evidence="1" id="KW-0472">Membrane</keyword>